<dbReference type="AlphaFoldDB" id="A0A8T9BWQ8"/>
<dbReference type="OrthoDB" id="5783963at2759"/>
<reference evidence="6 7" key="1">
    <citation type="submission" date="2018-05" db="EMBL/GenBank/DDBJ databases">
        <title>Genome sequencing and assembly of the regulated plant pathogen Lachnellula willkommii and related sister species for the development of diagnostic species identification markers.</title>
        <authorList>
            <person name="Giroux E."/>
            <person name="Bilodeau G."/>
        </authorList>
    </citation>
    <scope>NUCLEOTIDE SEQUENCE [LARGE SCALE GENOMIC DNA]</scope>
    <source>
        <strain evidence="6 7">CBS 268.59</strain>
    </source>
</reference>
<dbReference type="Pfam" id="PF08164">
    <property type="entry name" value="TRAUB"/>
    <property type="match status" value="1"/>
</dbReference>
<evidence type="ECO:0000256" key="2">
    <source>
        <dbReference type="ARBA" id="ARBA00013850"/>
    </source>
</evidence>
<protein>
    <recommendedName>
        <fullName evidence="2">Protein BFR2</fullName>
    </recommendedName>
</protein>
<feature type="compositionally biased region" description="Acidic residues" evidence="3">
    <location>
        <begin position="228"/>
        <end position="240"/>
    </location>
</feature>
<dbReference type="GO" id="GO:0005730">
    <property type="term" value="C:nucleolus"/>
    <property type="evidence" value="ECO:0007669"/>
    <property type="project" value="TreeGrafter"/>
</dbReference>
<organism evidence="6 7">
    <name type="scientific">Lachnellula suecica</name>
    <dbReference type="NCBI Taxonomy" id="602035"/>
    <lineage>
        <taxon>Eukaryota</taxon>
        <taxon>Fungi</taxon>
        <taxon>Dikarya</taxon>
        <taxon>Ascomycota</taxon>
        <taxon>Pezizomycotina</taxon>
        <taxon>Leotiomycetes</taxon>
        <taxon>Helotiales</taxon>
        <taxon>Lachnaceae</taxon>
        <taxon>Lachnellula</taxon>
    </lineage>
</organism>
<dbReference type="Proteomes" id="UP000469558">
    <property type="component" value="Unassembled WGS sequence"/>
</dbReference>
<sequence>MAKSKSRAQQFAAMSLDPVPKDFDPEEDIPDENSNDSASEDSDDGLAGTEHYAQVGKSKLRKVEEVALGPKYAGSRISRDQLIEEDDDELHSDADASDLEEENNKFADPDDLEFDVDDDDGDIDSDAAFGESDSEKFKKFTFRGSGKPPDVGGNKKRPTASDFMSESEDEDAGAALDGSEDETDEDLMDTAEQHSENSENEIFSTARQFPEQEDTDDDIILEASQGEDGSEGGDEDDEMESVASEDAPSDDGSETRHGDDQKAELQKMMQTNAVAAISQAAKAEADKGVAVRQQRKAFDSFLSVRMVLQKALVATNSMAVSEEKDSDDSENQPYEAAEEAAIKLWNTLDRLRHDLSNAKNGAKTGQKRKRDINISTSSDMIWDRMEKAEAPAIATRHTILDKWSEKTRTSAEGPIKKKSLSQTQNAPQSLTSILKDQIANSDHLVKKTKMPRSCAPVQRYLKMVEDPNIYDDGNFYQLLLKELVDQRRVESLSAPAGAGNGGALQWTAVKEAKTRKNVDTKASKGRKMRYTVHDKLVSLMVPEDRGTWEPEAIDRFFGTLLGQKLTLGEEMDVDEDDVPLEEEGLKLFRSS</sequence>
<dbReference type="InterPro" id="IPR012617">
    <property type="entry name" value="AATF_C"/>
</dbReference>
<dbReference type="GO" id="GO:0000462">
    <property type="term" value="P:maturation of SSU-rRNA from tricistronic rRNA transcript (SSU-rRNA, 5.8S rRNA, LSU-rRNA)"/>
    <property type="evidence" value="ECO:0007669"/>
    <property type="project" value="TreeGrafter"/>
</dbReference>
<dbReference type="EMBL" id="QGMK01002635">
    <property type="protein sequence ID" value="TVY57046.1"/>
    <property type="molecule type" value="Genomic_DNA"/>
</dbReference>
<comment type="similarity">
    <text evidence="1">Belongs to the AATF family.</text>
</comment>
<feature type="domain" description="Apoptosis-antagonizing transcription factor C-terminal" evidence="4">
    <location>
        <begin position="476"/>
        <end position="561"/>
    </location>
</feature>
<feature type="compositionally biased region" description="Acidic residues" evidence="3">
    <location>
        <begin position="165"/>
        <end position="189"/>
    </location>
</feature>
<feature type="compositionally biased region" description="Acidic residues" evidence="3">
    <location>
        <begin position="24"/>
        <end position="44"/>
    </location>
</feature>
<evidence type="ECO:0000259" key="5">
    <source>
        <dbReference type="Pfam" id="PF13339"/>
    </source>
</evidence>
<dbReference type="InterPro" id="IPR039223">
    <property type="entry name" value="AATF/Bfr2"/>
</dbReference>
<feature type="domain" description="AATF leucine zipper-containing" evidence="5">
    <location>
        <begin position="284"/>
        <end position="406"/>
    </location>
</feature>
<evidence type="ECO:0000313" key="6">
    <source>
        <dbReference type="EMBL" id="TVY57046.1"/>
    </source>
</evidence>
<keyword evidence="7" id="KW-1185">Reference proteome</keyword>
<evidence type="ECO:0000313" key="7">
    <source>
        <dbReference type="Proteomes" id="UP000469558"/>
    </source>
</evidence>
<comment type="caution">
    <text evidence="6">The sequence shown here is derived from an EMBL/GenBank/DDBJ whole genome shotgun (WGS) entry which is preliminary data.</text>
</comment>
<dbReference type="InterPro" id="IPR025160">
    <property type="entry name" value="AATF"/>
</dbReference>
<feature type="compositionally biased region" description="Basic and acidic residues" evidence="3">
    <location>
        <begin position="253"/>
        <end position="265"/>
    </location>
</feature>
<name>A0A8T9BWQ8_9HELO</name>
<accession>A0A8T9BWQ8</accession>
<evidence type="ECO:0000256" key="1">
    <source>
        <dbReference type="ARBA" id="ARBA00008966"/>
    </source>
</evidence>
<evidence type="ECO:0000256" key="3">
    <source>
        <dbReference type="SAM" id="MobiDB-lite"/>
    </source>
</evidence>
<feature type="compositionally biased region" description="Acidic residues" evidence="3">
    <location>
        <begin position="211"/>
        <end position="220"/>
    </location>
</feature>
<evidence type="ECO:0000259" key="4">
    <source>
        <dbReference type="Pfam" id="PF08164"/>
    </source>
</evidence>
<proteinExistence type="inferred from homology"/>
<dbReference type="PANTHER" id="PTHR15565">
    <property type="entry name" value="AATF PROTEIN APOPTOSIS ANTAGONIZING TRANSCRIPTION FACTOR"/>
    <property type="match status" value="1"/>
</dbReference>
<feature type="compositionally biased region" description="Acidic residues" evidence="3">
    <location>
        <begin position="109"/>
        <end position="125"/>
    </location>
</feature>
<dbReference type="PANTHER" id="PTHR15565:SF0">
    <property type="entry name" value="PROTEIN AATF"/>
    <property type="match status" value="1"/>
</dbReference>
<feature type="region of interest" description="Disordered" evidence="3">
    <location>
        <begin position="1"/>
        <end position="265"/>
    </location>
</feature>
<gene>
    <name evidence="6" type="primary">bfr2</name>
    <name evidence="6" type="ORF">LSUE1_G008270</name>
</gene>
<feature type="compositionally biased region" description="Acidic residues" evidence="3">
    <location>
        <begin position="83"/>
        <end position="101"/>
    </location>
</feature>
<dbReference type="Pfam" id="PF13339">
    <property type="entry name" value="AATF-Che1"/>
    <property type="match status" value="1"/>
</dbReference>